<dbReference type="SUPFAM" id="SSF52047">
    <property type="entry name" value="RNI-like"/>
    <property type="match status" value="1"/>
</dbReference>
<protein>
    <submittedName>
        <fullName evidence="1">Uncharacterized protein</fullName>
    </submittedName>
</protein>
<name>F8PAV2_SERL9</name>
<sequence>MRTGFAHPLSHPAIPINTLPVELLSHVFNLSTHAYAELKPDDHHQDSPFNPESVTIPTTLASVSRHWRNVALSTPSIWTSLCITVDDVAYSDGTDIIDMRRLVTHLVRARNLPLDILIDARDPDWDFSESEEYGYELYPNSCEHPFRSKFMTQILDVLFPHLHKWRSLAILTDTWAPMYAAVRRLGSTAAPIPLGAASPTPIGAPLLEKLTLMRCNEFISHAPEFTPRHLKDPVYAPFTALFGEDVDLQLPMNLLPRLRSLTLSGVHVNWSTLSHLLSGSSTAARDHKASYGLQTLELSYHCPDVRPSHDEFHRILRACPDMRKLVIKISGPRSNAEERENGDSEEPISLPLLEEIVLAYNDAGEATKVLSLIHAPSLKTLVIEDGMHPANPVEEDSGCLLAYCGRGFSEDHFYTSAISSGSHGLESLTFQSSSSTKHNPPFPLLEHLTLNRVKACPDPFKDLFQGLPKLRRLSFSHTPIHALEALLPSQLLHDSEVGTIVTVPCPDIDSLQVFGASNDAHHTVGFVMSERTRHGVSNTCNIALHFTSEIPPEALDIMVDMCGNAKFSVAEMYTDLDWEMDDESDDGDPYAPGGAFNDLEFDEFYTQSALLSH</sequence>
<proteinExistence type="predicted"/>
<dbReference type="EMBL" id="GL945442">
    <property type="protein sequence ID" value="EGO19940.1"/>
    <property type="molecule type" value="Genomic_DNA"/>
</dbReference>
<dbReference type="OrthoDB" id="3237066at2759"/>
<reference evidence="1" key="1">
    <citation type="submission" date="2011-04" db="EMBL/GenBank/DDBJ databases">
        <title>Evolution of plant cell wall degrading machinery underlies the functional diversity of forest fungi.</title>
        <authorList>
            <consortium name="US DOE Joint Genome Institute (JGI-PGF)"/>
            <person name="Eastwood D.C."/>
            <person name="Floudas D."/>
            <person name="Binder M."/>
            <person name="Majcherczyk A."/>
            <person name="Schneider P."/>
            <person name="Aerts A."/>
            <person name="Asiegbu F.O."/>
            <person name="Baker S.E."/>
            <person name="Barry K."/>
            <person name="Bendiksby M."/>
            <person name="Blumentritt M."/>
            <person name="Coutinho P.M."/>
            <person name="Cullen D."/>
            <person name="Cullen D."/>
            <person name="Gathman A."/>
            <person name="Goodell B."/>
            <person name="Henrissat B."/>
            <person name="Ihrmark K."/>
            <person name="Kauserud H."/>
            <person name="Kohler A."/>
            <person name="LaButti K."/>
            <person name="Lapidus A."/>
            <person name="Lavin J.L."/>
            <person name="Lee Y.-H."/>
            <person name="Lindquist E."/>
            <person name="Lilly W."/>
            <person name="Lucas S."/>
            <person name="Morin E."/>
            <person name="Murat C."/>
            <person name="Oguiza J.A."/>
            <person name="Park J."/>
            <person name="Pisabarro A.G."/>
            <person name="Riley R."/>
            <person name="Rosling A."/>
            <person name="Salamov A."/>
            <person name="Schmidt O."/>
            <person name="Schmutz J."/>
            <person name="Skrede I."/>
            <person name="Stenlid J."/>
            <person name="Wiebenga A."/>
            <person name="Xie X."/>
            <person name="Kues U."/>
            <person name="Hibbett D.S."/>
            <person name="Hoffmeister D."/>
            <person name="Hogberg N."/>
            <person name="Martin F."/>
            <person name="Grigoriev I.V."/>
            <person name="Watkinson S.C."/>
        </authorList>
    </citation>
    <scope>NUCLEOTIDE SEQUENCE</scope>
    <source>
        <strain evidence="1">S7.9</strain>
    </source>
</reference>
<dbReference type="InterPro" id="IPR036047">
    <property type="entry name" value="F-box-like_dom_sf"/>
</dbReference>
<dbReference type="GeneID" id="18815782"/>
<dbReference type="InterPro" id="IPR032675">
    <property type="entry name" value="LRR_dom_sf"/>
</dbReference>
<dbReference type="KEGG" id="sla:SERLADRAFT_442754"/>
<dbReference type="AlphaFoldDB" id="F8PAV2"/>
<dbReference type="RefSeq" id="XP_007323375.1">
    <property type="nucleotide sequence ID" value="XM_007323313.1"/>
</dbReference>
<dbReference type="Proteomes" id="UP000008064">
    <property type="component" value="Unassembled WGS sequence"/>
</dbReference>
<accession>F8PAV2</accession>
<gene>
    <name evidence="1" type="ORF">SERLADRAFT_442754</name>
</gene>
<organism>
    <name type="scientific">Serpula lacrymans var. lacrymans (strain S7.9)</name>
    <name type="common">Dry rot fungus</name>
    <dbReference type="NCBI Taxonomy" id="578457"/>
    <lineage>
        <taxon>Eukaryota</taxon>
        <taxon>Fungi</taxon>
        <taxon>Dikarya</taxon>
        <taxon>Basidiomycota</taxon>
        <taxon>Agaricomycotina</taxon>
        <taxon>Agaricomycetes</taxon>
        <taxon>Agaricomycetidae</taxon>
        <taxon>Boletales</taxon>
        <taxon>Coniophorineae</taxon>
        <taxon>Serpulaceae</taxon>
        <taxon>Serpula</taxon>
    </lineage>
</organism>
<evidence type="ECO:0000313" key="1">
    <source>
        <dbReference type="EMBL" id="EGO19940.1"/>
    </source>
</evidence>
<dbReference type="SUPFAM" id="SSF81383">
    <property type="entry name" value="F-box domain"/>
    <property type="match status" value="1"/>
</dbReference>
<dbReference type="HOGENOM" id="CLU_020999_2_0_1"/>
<dbReference type="Gene3D" id="3.80.10.10">
    <property type="entry name" value="Ribonuclease Inhibitor"/>
    <property type="match status" value="1"/>
</dbReference>
<dbReference type="Gene3D" id="1.20.1280.50">
    <property type="match status" value="1"/>
</dbReference>